<dbReference type="PANTHER" id="PTHR36366">
    <property type="entry name" value="PROTEIN RDM1"/>
    <property type="match status" value="1"/>
</dbReference>
<protein>
    <submittedName>
        <fullName evidence="1">Uncharacterized protein</fullName>
    </submittedName>
</protein>
<evidence type="ECO:0000313" key="1">
    <source>
        <dbReference type="EMBL" id="KAE9612825.1"/>
    </source>
</evidence>
<dbReference type="InterPro" id="IPR015270">
    <property type="entry name" value="RDM1_plant"/>
</dbReference>
<dbReference type="SUPFAM" id="SSF109920">
    <property type="entry name" value="Hypothetical protein At3g22680"/>
    <property type="match status" value="1"/>
</dbReference>
<reference evidence="2" key="1">
    <citation type="journal article" date="2020" name="Nat. Commun.">
        <title>Genome sequence of the cluster root forming white lupin.</title>
        <authorList>
            <person name="Hufnagel B."/>
            <person name="Marques A."/>
            <person name="Soriano A."/>
            <person name="Marques L."/>
            <person name="Divol F."/>
            <person name="Doumas P."/>
            <person name="Sallet E."/>
            <person name="Mancinotti D."/>
            <person name="Carrere S."/>
            <person name="Marande W."/>
            <person name="Arribat S."/>
            <person name="Keller J."/>
            <person name="Huneau C."/>
            <person name="Blein T."/>
            <person name="Aime D."/>
            <person name="Laguerre M."/>
            <person name="Taylor J."/>
            <person name="Schubert V."/>
            <person name="Nelson M."/>
            <person name="Geu-Flores F."/>
            <person name="Crespi M."/>
            <person name="Gallardo-Guerrero K."/>
            <person name="Delaux P.-M."/>
            <person name="Salse J."/>
            <person name="Berges H."/>
            <person name="Guyot R."/>
            <person name="Gouzy J."/>
            <person name="Peret B."/>
        </authorList>
    </citation>
    <scope>NUCLEOTIDE SEQUENCE [LARGE SCALE GENOMIC DNA]</scope>
    <source>
        <strain evidence="2">cv. Amiga</strain>
    </source>
</reference>
<dbReference type="OrthoDB" id="1906229at2759"/>
<dbReference type="Pfam" id="PF09187">
    <property type="entry name" value="RdDM_RDM1"/>
    <property type="match status" value="1"/>
</dbReference>
<accession>A0A6A4QEU7</accession>
<gene>
    <name evidence="1" type="ORF">Lalb_Chr05g0211101</name>
</gene>
<dbReference type="PANTHER" id="PTHR36366:SF1">
    <property type="entry name" value="PROTEIN RDM1"/>
    <property type="match status" value="1"/>
</dbReference>
<organism evidence="1 2">
    <name type="scientific">Lupinus albus</name>
    <name type="common">White lupine</name>
    <name type="synonym">Lupinus termis</name>
    <dbReference type="NCBI Taxonomy" id="3870"/>
    <lineage>
        <taxon>Eukaryota</taxon>
        <taxon>Viridiplantae</taxon>
        <taxon>Streptophyta</taxon>
        <taxon>Embryophyta</taxon>
        <taxon>Tracheophyta</taxon>
        <taxon>Spermatophyta</taxon>
        <taxon>Magnoliopsida</taxon>
        <taxon>eudicotyledons</taxon>
        <taxon>Gunneridae</taxon>
        <taxon>Pentapetalae</taxon>
        <taxon>rosids</taxon>
        <taxon>fabids</taxon>
        <taxon>Fabales</taxon>
        <taxon>Fabaceae</taxon>
        <taxon>Papilionoideae</taxon>
        <taxon>50 kb inversion clade</taxon>
        <taxon>genistoids sensu lato</taxon>
        <taxon>core genistoids</taxon>
        <taxon>Genisteae</taxon>
        <taxon>Lupinus</taxon>
    </lineage>
</organism>
<keyword evidence="2" id="KW-1185">Reference proteome</keyword>
<name>A0A6A4QEU7_LUPAL</name>
<dbReference type="InterPro" id="IPR036319">
    <property type="entry name" value="RDM1_sf"/>
</dbReference>
<dbReference type="Proteomes" id="UP000447434">
    <property type="component" value="Chromosome 5"/>
</dbReference>
<dbReference type="GO" id="GO:0000419">
    <property type="term" value="C:RNA polymerase V complex"/>
    <property type="evidence" value="ECO:0007669"/>
    <property type="project" value="TreeGrafter"/>
</dbReference>
<evidence type="ECO:0000313" key="2">
    <source>
        <dbReference type="Proteomes" id="UP000447434"/>
    </source>
</evidence>
<dbReference type="AlphaFoldDB" id="A0A6A4QEU7"/>
<sequence>MKKRSFPWVEGQVDSSSHSPSSSTLFHFPLPIHITSQDVLIRRAEMYQDHMKQIPIPTHRGSVIPFNSWMGLGTSIKQLYGQPLHYLTNILLNQWDQLRIGTHDEYTPLDNIIHPCKAEATIWLMEEVHRQTSSHLQIAELWKEDPMYNAFIDSVFPTLEHTS</sequence>
<proteinExistence type="predicted"/>
<dbReference type="GO" id="GO:0080188">
    <property type="term" value="P:gene silencing by siRNA-directed DNA methylation"/>
    <property type="evidence" value="ECO:0007669"/>
    <property type="project" value="InterPro"/>
</dbReference>
<comment type="caution">
    <text evidence="1">The sequence shown here is derived from an EMBL/GenBank/DDBJ whole genome shotgun (WGS) entry which is preliminary data.</text>
</comment>
<dbReference type="Gene3D" id="1.20.120.690">
    <property type="entry name" value="RDM1 protein domain"/>
    <property type="match status" value="1"/>
</dbReference>
<dbReference type="EMBL" id="WOCE01000005">
    <property type="protein sequence ID" value="KAE9612825.1"/>
    <property type="molecule type" value="Genomic_DNA"/>
</dbReference>